<evidence type="ECO:0000256" key="6">
    <source>
        <dbReference type="SAM" id="Phobius"/>
    </source>
</evidence>
<feature type="transmembrane region" description="Helical" evidence="6">
    <location>
        <begin position="226"/>
        <end position="246"/>
    </location>
</feature>
<dbReference type="Pfam" id="PF03649">
    <property type="entry name" value="UPF0014"/>
    <property type="match status" value="1"/>
</dbReference>
<evidence type="ECO:0000313" key="8">
    <source>
        <dbReference type="Proteomes" id="UP000280296"/>
    </source>
</evidence>
<feature type="transmembrane region" description="Helical" evidence="6">
    <location>
        <begin position="39"/>
        <end position="61"/>
    </location>
</feature>
<reference evidence="7 8" key="1">
    <citation type="submission" date="2018-12" db="EMBL/GenBank/DDBJ databases">
        <authorList>
            <person name="Toschakov S.V."/>
        </authorList>
    </citation>
    <scope>NUCLEOTIDE SEQUENCE [LARGE SCALE GENOMIC DNA]</scope>
    <source>
        <strain evidence="7 8">GM2012</strain>
    </source>
</reference>
<dbReference type="OrthoDB" id="9791807at2"/>
<comment type="subcellular location">
    <subcellularLocation>
        <location evidence="1">Membrane</location>
        <topology evidence="1">Multi-pass membrane protein</topology>
    </subcellularLocation>
</comment>
<dbReference type="RefSeq" id="WP_126724661.1">
    <property type="nucleotide sequence ID" value="NZ_RYZH01000011.1"/>
</dbReference>
<dbReference type="InterPro" id="IPR005226">
    <property type="entry name" value="UPF0014_fam"/>
</dbReference>
<dbReference type="EMBL" id="RYZH01000011">
    <property type="protein sequence ID" value="RUL88334.1"/>
    <property type="molecule type" value="Genomic_DNA"/>
</dbReference>
<evidence type="ECO:0000256" key="1">
    <source>
        <dbReference type="ARBA" id="ARBA00004141"/>
    </source>
</evidence>
<feature type="transmembrane region" description="Helical" evidence="6">
    <location>
        <begin position="183"/>
        <end position="206"/>
    </location>
</feature>
<protein>
    <submittedName>
        <fullName evidence="7">Iron export ABC transporter permease subunit FetB</fullName>
    </submittedName>
</protein>
<sequence length="270" mass="27951">MTEPPVPIPSWAGLAWAAIPVVLLAAVLRSRRLGQARPLLVGSARMAGQLLLLGMVLKAAFAVDHPWVVGAAGLVMLSASAQAVGARQSRPSWSLRLEAAAAMTVGAGLAVVVSTRLALGVAPWYDPPVVIPLLGMILGNSVNGVALAAERLESELRSGADLIERRLSLGASARQAALPALRAAVAAGLTPTINGMMVAGIVSIPGMMTGQLLAGAEPTAAFRYQILIYLAISGSVGLAILVLLSLRTRRAFTPDHQLRRPRLPPDGGLQ</sequence>
<organism evidence="7 8">
    <name type="scientific">Tautonia sociabilis</name>
    <dbReference type="NCBI Taxonomy" id="2080755"/>
    <lineage>
        <taxon>Bacteria</taxon>
        <taxon>Pseudomonadati</taxon>
        <taxon>Planctomycetota</taxon>
        <taxon>Planctomycetia</taxon>
        <taxon>Isosphaerales</taxon>
        <taxon>Isosphaeraceae</taxon>
        <taxon>Tautonia</taxon>
    </lineage>
</organism>
<feature type="transmembrane region" description="Helical" evidence="6">
    <location>
        <begin position="129"/>
        <end position="149"/>
    </location>
</feature>
<accession>A0A432MLP1</accession>
<feature type="transmembrane region" description="Helical" evidence="6">
    <location>
        <begin position="97"/>
        <end position="117"/>
    </location>
</feature>
<evidence type="ECO:0000256" key="5">
    <source>
        <dbReference type="ARBA" id="ARBA00023136"/>
    </source>
</evidence>
<gene>
    <name evidence="7" type="primary">fetB</name>
    <name evidence="7" type="ORF">TsocGM_07350</name>
</gene>
<reference evidence="7 8" key="2">
    <citation type="submission" date="2019-01" db="EMBL/GenBank/DDBJ databases">
        <title>Tautonia sociabilis, a novel thermotolerant planctomycete of Isosphaeraceae family, isolated from a 4000 m deep subterranean habitat.</title>
        <authorList>
            <person name="Kovaleva O.L."/>
            <person name="Elcheninov A.G."/>
            <person name="Van Heerden E."/>
            <person name="Toshchakov S.V."/>
            <person name="Novikov A."/>
            <person name="Bonch-Osmolovskaya E.A."/>
            <person name="Kublanov I.V."/>
        </authorList>
    </citation>
    <scope>NUCLEOTIDE SEQUENCE [LARGE SCALE GENOMIC DNA]</scope>
    <source>
        <strain evidence="7 8">GM2012</strain>
    </source>
</reference>
<keyword evidence="3 6" id="KW-0812">Transmembrane</keyword>
<dbReference type="PANTHER" id="PTHR30028:SF0">
    <property type="entry name" value="PROTEIN ALUMINUM SENSITIVE 3"/>
    <property type="match status" value="1"/>
</dbReference>
<dbReference type="AlphaFoldDB" id="A0A432MLP1"/>
<keyword evidence="8" id="KW-1185">Reference proteome</keyword>
<evidence type="ECO:0000256" key="4">
    <source>
        <dbReference type="ARBA" id="ARBA00022989"/>
    </source>
</evidence>
<feature type="transmembrane region" description="Helical" evidence="6">
    <location>
        <begin position="67"/>
        <end position="85"/>
    </location>
</feature>
<keyword evidence="5 6" id="KW-0472">Membrane</keyword>
<name>A0A432MLP1_9BACT</name>
<proteinExistence type="inferred from homology"/>
<dbReference type="Proteomes" id="UP000280296">
    <property type="component" value="Unassembled WGS sequence"/>
</dbReference>
<comment type="caution">
    <text evidence="7">The sequence shown here is derived from an EMBL/GenBank/DDBJ whole genome shotgun (WGS) entry which is preliminary data.</text>
</comment>
<evidence type="ECO:0000313" key="7">
    <source>
        <dbReference type="EMBL" id="RUL88334.1"/>
    </source>
</evidence>
<comment type="similarity">
    <text evidence="2">Belongs to the UPF0014 family.</text>
</comment>
<keyword evidence="4 6" id="KW-1133">Transmembrane helix</keyword>
<dbReference type="PANTHER" id="PTHR30028">
    <property type="entry name" value="UPF0014 INNER MEMBRANE PROTEIN YBBM-RELATED"/>
    <property type="match status" value="1"/>
</dbReference>
<dbReference type="GO" id="GO:0005886">
    <property type="term" value="C:plasma membrane"/>
    <property type="evidence" value="ECO:0007669"/>
    <property type="project" value="TreeGrafter"/>
</dbReference>
<feature type="transmembrane region" description="Helical" evidence="6">
    <location>
        <begin position="6"/>
        <end position="27"/>
    </location>
</feature>
<evidence type="ECO:0000256" key="2">
    <source>
        <dbReference type="ARBA" id="ARBA00005268"/>
    </source>
</evidence>
<evidence type="ECO:0000256" key="3">
    <source>
        <dbReference type="ARBA" id="ARBA00022692"/>
    </source>
</evidence>